<evidence type="ECO:0000256" key="2">
    <source>
        <dbReference type="ARBA" id="ARBA00022490"/>
    </source>
</evidence>
<dbReference type="EMBL" id="CAJZBQ010000040">
    <property type="protein sequence ID" value="CAG9326150.1"/>
    <property type="molecule type" value="Genomic_DNA"/>
</dbReference>
<name>A0AAU9JKG9_9CILI</name>
<dbReference type="SMART" id="SM00320">
    <property type="entry name" value="WD40"/>
    <property type="match status" value="7"/>
</dbReference>
<feature type="compositionally biased region" description="Basic and acidic residues" evidence="6">
    <location>
        <begin position="146"/>
        <end position="155"/>
    </location>
</feature>
<dbReference type="PANTHER" id="PTHR12442:SF22">
    <property type="entry name" value="CYTOPLASMIC DYNEIN 1 INTERMEDIATE CHAIN-RELATED"/>
    <property type="match status" value="1"/>
</dbReference>
<dbReference type="AlphaFoldDB" id="A0AAU9JKG9"/>
<dbReference type="InterPro" id="IPR050687">
    <property type="entry name" value="Dynein_IC"/>
</dbReference>
<comment type="caution">
    <text evidence="7">The sequence shown here is derived from an EMBL/GenBank/DDBJ whole genome shotgun (WGS) entry which is preliminary data.</text>
</comment>
<dbReference type="GO" id="GO:0045504">
    <property type="term" value="F:dynein heavy chain binding"/>
    <property type="evidence" value="ECO:0007669"/>
    <property type="project" value="TreeGrafter"/>
</dbReference>
<evidence type="ECO:0000256" key="4">
    <source>
        <dbReference type="ARBA" id="ARBA00022737"/>
    </source>
</evidence>
<dbReference type="PROSITE" id="PS00678">
    <property type="entry name" value="WD_REPEATS_1"/>
    <property type="match status" value="1"/>
</dbReference>
<evidence type="ECO:0000256" key="6">
    <source>
        <dbReference type="SAM" id="MobiDB-lite"/>
    </source>
</evidence>
<evidence type="ECO:0000313" key="7">
    <source>
        <dbReference type="EMBL" id="CAG9326150.1"/>
    </source>
</evidence>
<dbReference type="Proteomes" id="UP001162131">
    <property type="component" value="Unassembled WGS sequence"/>
</dbReference>
<evidence type="ECO:0000256" key="5">
    <source>
        <dbReference type="PROSITE-ProRule" id="PRU00221"/>
    </source>
</evidence>
<keyword evidence="8" id="KW-1185">Reference proteome</keyword>
<feature type="compositionally biased region" description="Acidic residues" evidence="6">
    <location>
        <begin position="136"/>
        <end position="145"/>
    </location>
</feature>
<protein>
    <submittedName>
        <fullName evidence="7">Uncharacterized protein</fullName>
    </submittedName>
</protein>
<comment type="subcellular location">
    <subcellularLocation>
        <location evidence="1">Cytoplasm</location>
    </subcellularLocation>
</comment>
<dbReference type="GO" id="GO:0045503">
    <property type="term" value="F:dynein light chain binding"/>
    <property type="evidence" value="ECO:0007669"/>
    <property type="project" value="TreeGrafter"/>
</dbReference>
<feature type="compositionally biased region" description="Low complexity" evidence="6">
    <location>
        <begin position="40"/>
        <end position="52"/>
    </location>
</feature>
<keyword evidence="4" id="KW-0677">Repeat</keyword>
<dbReference type="InterPro" id="IPR036322">
    <property type="entry name" value="WD40_repeat_dom_sf"/>
</dbReference>
<organism evidence="7 8">
    <name type="scientific">Blepharisma stoltei</name>
    <dbReference type="NCBI Taxonomy" id="1481888"/>
    <lineage>
        <taxon>Eukaryota</taxon>
        <taxon>Sar</taxon>
        <taxon>Alveolata</taxon>
        <taxon>Ciliophora</taxon>
        <taxon>Postciliodesmatophora</taxon>
        <taxon>Heterotrichea</taxon>
        <taxon>Heterotrichida</taxon>
        <taxon>Blepharismidae</taxon>
        <taxon>Blepharisma</taxon>
    </lineage>
</organism>
<dbReference type="InterPro" id="IPR019775">
    <property type="entry name" value="WD40_repeat_CS"/>
</dbReference>
<dbReference type="GO" id="GO:0005868">
    <property type="term" value="C:cytoplasmic dynein complex"/>
    <property type="evidence" value="ECO:0007669"/>
    <property type="project" value="TreeGrafter"/>
</dbReference>
<reference evidence="7" key="1">
    <citation type="submission" date="2021-09" db="EMBL/GenBank/DDBJ databases">
        <authorList>
            <consortium name="AG Swart"/>
            <person name="Singh M."/>
            <person name="Singh A."/>
            <person name="Seah K."/>
            <person name="Emmerich C."/>
        </authorList>
    </citation>
    <scope>NUCLEOTIDE SEQUENCE</scope>
    <source>
        <strain evidence="7">ATCC30299</strain>
    </source>
</reference>
<feature type="repeat" description="WD" evidence="5">
    <location>
        <begin position="313"/>
        <end position="349"/>
    </location>
</feature>
<feature type="compositionally biased region" description="Basic and acidic residues" evidence="6">
    <location>
        <begin position="58"/>
        <end position="67"/>
    </location>
</feature>
<dbReference type="InterPro" id="IPR001680">
    <property type="entry name" value="WD40_rpt"/>
</dbReference>
<gene>
    <name evidence="7" type="ORF">BSTOLATCC_MIC40583</name>
</gene>
<proteinExistence type="predicted"/>
<dbReference type="Pfam" id="PF00400">
    <property type="entry name" value="WD40"/>
    <property type="match status" value="2"/>
</dbReference>
<feature type="compositionally biased region" description="Basic and acidic residues" evidence="6">
    <location>
        <begin position="7"/>
        <end position="20"/>
    </location>
</feature>
<keyword evidence="2" id="KW-0963">Cytoplasm</keyword>
<dbReference type="GO" id="GO:0005737">
    <property type="term" value="C:cytoplasm"/>
    <property type="evidence" value="ECO:0007669"/>
    <property type="project" value="UniProtKB-SubCell"/>
</dbReference>
<keyword evidence="3 5" id="KW-0853">WD repeat</keyword>
<sequence>MSAARASLEETKKRREELQKKIAATKQAAERPVERKPAASMRPPRSQMPSSQVSFTEIMKEIEKIPENKPVVQSLSPERDKNSSKPVLAHAKLYELAISGRPKPEKVQAEVQVDIPKEQKVPEPQLNTVEDNNKDEYDEDSDVEMDEKSPEKSSEYDPEVVNRIIESVDFNEFFKKSTRLVERSLGKEKIENEWKTESNGNIKSLLTLYDPKLCDEKSVTSLQWSPLYKELLLASYIRTTQTVSQVPRGLVCIWSLSLNTRPEFILNCQSSVTAASFNRFDHNLVIGGTYSGQIVVWDLRAKSQPIQRTPPMAESHSHPVYSLSIIGSQHANNIVSASNDGKVCVWSLNMFHTPTSSFEMKSRVKDVGCTTMAFPANETNVFYVGAEDGSIFQTQLHGSKLVDSGTETYEGHFGPITGLDIHPIGENVFTDIAGNLLLSSSVDWTVKLWNLKAGKQPIFSFDAYDDYVFDVKWNPHHPSMFAVIDGSGYLDFWNLNKDTEMPDIRLKTGNSVLNHLAWASESTQLATGNCDGQLVLYKLSKEYAHGTAEDWDKMEAMFAVD</sequence>
<feature type="repeat" description="WD" evidence="5">
    <location>
        <begin position="409"/>
        <end position="459"/>
    </location>
</feature>
<dbReference type="Gene3D" id="2.130.10.10">
    <property type="entry name" value="YVTN repeat-like/Quinoprotein amine dehydrogenase"/>
    <property type="match status" value="2"/>
</dbReference>
<dbReference type="PROSITE" id="PS50082">
    <property type="entry name" value="WD_REPEATS_2"/>
    <property type="match status" value="2"/>
</dbReference>
<dbReference type="InterPro" id="IPR015943">
    <property type="entry name" value="WD40/YVTN_repeat-like_dom_sf"/>
</dbReference>
<accession>A0AAU9JKG9</accession>
<evidence type="ECO:0000313" key="8">
    <source>
        <dbReference type="Proteomes" id="UP001162131"/>
    </source>
</evidence>
<dbReference type="GO" id="GO:0010970">
    <property type="term" value="P:transport along microtubule"/>
    <property type="evidence" value="ECO:0007669"/>
    <property type="project" value="TreeGrafter"/>
</dbReference>
<evidence type="ECO:0000256" key="3">
    <source>
        <dbReference type="ARBA" id="ARBA00022574"/>
    </source>
</evidence>
<evidence type="ECO:0000256" key="1">
    <source>
        <dbReference type="ARBA" id="ARBA00004496"/>
    </source>
</evidence>
<dbReference type="SUPFAM" id="SSF50978">
    <property type="entry name" value="WD40 repeat-like"/>
    <property type="match status" value="1"/>
</dbReference>
<feature type="compositionally biased region" description="Basic and acidic residues" evidence="6">
    <location>
        <begin position="28"/>
        <end position="37"/>
    </location>
</feature>
<dbReference type="PANTHER" id="PTHR12442">
    <property type="entry name" value="DYNEIN INTERMEDIATE CHAIN"/>
    <property type="match status" value="1"/>
</dbReference>
<feature type="region of interest" description="Disordered" evidence="6">
    <location>
        <begin position="1"/>
        <end position="158"/>
    </location>
</feature>